<reference evidence="8 10" key="1">
    <citation type="submission" date="2015-09" db="EMBL/GenBank/DDBJ databases">
        <authorList>
            <consortium name="Pathogen Informatics"/>
        </authorList>
    </citation>
    <scope>NUCLEOTIDE SEQUENCE [LARGE SCALE GENOMIC DNA]</scope>
    <source>
        <strain evidence="8 10">2789STDY5834841</strain>
    </source>
</reference>
<dbReference type="InterPro" id="IPR050320">
    <property type="entry name" value="N5-glutamine_MTase"/>
</dbReference>
<dbReference type="GO" id="GO:0032259">
    <property type="term" value="P:methylation"/>
    <property type="evidence" value="ECO:0007669"/>
    <property type="project" value="UniProtKB-KW"/>
</dbReference>
<dbReference type="NCBIfam" id="TIGR03534">
    <property type="entry name" value="RF_mod_PrmC"/>
    <property type="match status" value="1"/>
</dbReference>
<dbReference type="HAMAP" id="MF_02126">
    <property type="entry name" value="RF_methyltr_PrmC"/>
    <property type="match status" value="1"/>
</dbReference>
<dbReference type="SUPFAM" id="SSF53335">
    <property type="entry name" value="S-adenosyl-L-methionine-dependent methyltransferases"/>
    <property type="match status" value="1"/>
</dbReference>
<dbReference type="InterPro" id="IPR002052">
    <property type="entry name" value="DNA_methylase_N6_adenine_CS"/>
</dbReference>
<dbReference type="PROSITE" id="PS00092">
    <property type="entry name" value="N6_MTASE"/>
    <property type="match status" value="1"/>
</dbReference>
<dbReference type="EMBL" id="RCYR01000001">
    <property type="protein sequence ID" value="RYS82160.1"/>
    <property type="molecule type" value="Genomic_DNA"/>
</dbReference>
<evidence type="ECO:0000313" key="9">
    <source>
        <dbReference type="EMBL" id="RYS82160.1"/>
    </source>
</evidence>
<comment type="caution">
    <text evidence="5">Lacks conserved residue(s) required for the propagation of feature annotation.</text>
</comment>
<gene>
    <name evidence="5 8" type="primary">prmC</name>
    <name evidence="9" type="ORF">EAI93_00150</name>
    <name evidence="8" type="ORF">ERS852456_02003</name>
</gene>
<evidence type="ECO:0000256" key="2">
    <source>
        <dbReference type="ARBA" id="ARBA00022679"/>
    </source>
</evidence>
<dbReference type="GO" id="GO:0003676">
    <property type="term" value="F:nucleic acid binding"/>
    <property type="evidence" value="ECO:0007669"/>
    <property type="project" value="InterPro"/>
</dbReference>
<keyword evidence="1 5" id="KW-0489">Methyltransferase</keyword>
<dbReference type="Pfam" id="PF17827">
    <property type="entry name" value="PrmC_N"/>
    <property type="match status" value="1"/>
</dbReference>
<organism evidence="8 10">
    <name type="scientific">[Ruminococcus] torques</name>
    <dbReference type="NCBI Taxonomy" id="33039"/>
    <lineage>
        <taxon>Bacteria</taxon>
        <taxon>Bacillati</taxon>
        <taxon>Bacillota</taxon>
        <taxon>Clostridia</taxon>
        <taxon>Lachnospirales</taxon>
        <taxon>Lachnospiraceae</taxon>
        <taxon>Mediterraneibacter</taxon>
    </lineage>
</organism>
<dbReference type="InterPro" id="IPR004556">
    <property type="entry name" value="HemK-like"/>
</dbReference>
<comment type="similarity">
    <text evidence="5">Belongs to the protein N5-glutamine methyltransferase family. PrmC subfamily.</text>
</comment>
<dbReference type="PANTHER" id="PTHR18895">
    <property type="entry name" value="HEMK METHYLTRANSFERASE"/>
    <property type="match status" value="1"/>
</dbReference>
<accession>A0A174DKW9</accession>
<comment type="catalytic activity">
    <reaction evidence="4 5">
        <text>L-glutaminyl-[peptide chain release factor] + S-adenosyl-L-methionine = N(5)-methyl-L-glutaminyl-[peptide chain release factor] + S-adenosyl-L-homocysteine + H(+)</text>
        <dbReference type="Rhea" id="RHEA:42896"/>
        <dbReference type="Rhea" id="RHEA-COMP:10271"/>
        <dbReference type="Rhea" id="RHEA-COMP:10272"/>
        <dbReference type="ChEBI" id="CHEBI:15378"/>
        <dbReference type="ChEBI" id="CHEBI:30011"/>
        <dbReference type="ChEBI" id="CHEBI:57856"/>
        <dbReference type="ChEBI" id="CHEBI:59789"/>
        <dbReference type="ChEBI" id="CHEBI:61891"/>
        <dbReference type="EC" id="2.1.1.297"/>
    </reaction>
</comment>
<feature type="domain" description="Methyltransferase small" evidence="6">
    <location>
        <begin position="114"/>
        <end position="201"/>
    </location>
</feature>
<dbReference type="GeneID" id="97328959"/>
<dbReference type="Gene3D" id="1.10.8.10">
    <property type="entry name" value="DNA helicase RuvA subunit, C-terminal domain"/>
    <property type="match status" value="1"/>
</dbReference>
<dbReference type="EC" id="2.1.1.297" evidence="5"/>
<dbReference type="RefSeq" id="WP_004845769.1">
    <property type="nucleotide sequence ID" value="NZ_AP028249.1"/>
</dbReference>
<evidence type="ECO:0000313" key="8">
    <source>
        <dbReference type="EMBL" id="CUO24530.1"/>
    </source>
</evidence>
<name>A0A174DKW9_9FIRM</name>
<sequence>MNYKEAYAWGVELLEKACVEESKIDAWYLLEYVTKISRAVFYAYPEKELTEEEKIQYEECIKRRAERIPLQHITGVQEFMGLPFLVNEHVLIPRQDTEVLVEQALCLLEKEKKHKEIVRILDLCTGSGCILLSMLHYVRRKRKIDIYGVGSDISKEALAVAVENAKKLGIEAKFVQGDLFENVEGSFDMILSNPPYIRTSEIERLQEEVRFHDPIKALDGKEDGLYFYRIIVKESRQYLKRGGWLIFEIGSDQAEAVKTLLQEAGYENIEVKKDLAGLDRVVYGMYS</sequence>
<keyword evidence="3 5" id="KW-0949">S-adenosyl-L-methionine</keyword>
<protein>
    <recommendedName>
        <fullName evidence="5">Release factor glutamine methyltransferase</fullName>
        <shortName evidence="5">RF MTase</shortName>
        <ecNumber evidence="5">2.1.1.297</ecNumber>
    </recommendedName>
    <alternativeName>
        <fullName evidence="5">N5-glutamine methyltransferase PrmC</fullName>
    </alternativeName>
    <alternativeName>
        <fullName evidence="5">Protein-(glutamine-N5) MTase PrmC</fullName>
    </alternativeName>
    <alternativeName>
        <fullName evidence="5">Protein-glutamine N-methyltransferase PrmC</fullName>
    </alternativeName>
</protein>
<dbReference type="InterPro" id="IPR019874">
    <property type="entry name" value="RF_methyltr_PrmC"/>
</dbReference>
<evidence type="ECO:0000256" key="5">
    <source>
        <dbReference type="HAMAP-Rule" id="MF_02126"/>
    </source>
</evidence>
<dbReference type="Pfam" id="PF05175">
    <property type="entry name" value="MTS"/>
    <property type="match status" value="1"/>
</dbReference>
<dbReference type="InterPro" id="IPR029063">
    <property type="entry name" value="SAM-dependent_MTases_sf"/>
</dbReference>
<dbReference type="InterPro" id="IPR040758">
    <property type="entry name" value="PrmC_N"/>
</dbReference>
<feature type="binding site" evidence="5">
    <location>
        <begin position="193"/>
        <end position="196"/>
    </location>
    <ligand>
        <name>substrate</name>
    </ligand>
</feature>
<reference evidence="9 11" key="2">
    <citation type="journal article" date="2019" name="Science, e1252229">
        <title>Invertible promoters mediate bacterial phase variation, antibiotic resistance, and host adaptation in the gut.</title>
        <authorList>
            <person name="Jiang X."/>
            <person name="Hall A.B."/>
            <person name="Arthur T.D."/>
            <person name="Plichta D.R."/>
            <person name="Covington C.T."/>
            <person name="Poyet M."/>
            <person name="Crothers J."/>
            <person name="Moses P.L."/>
            <person name="Tolonen A.C."/>
            <person name="Vlamakis H."/>
            <person name="Alm E.J."/>
            <person name="Xavier R.J."/>
        </authorList>
    </citation>
    <scope>NUCLEOTIDE SEQUENCE [LARGE SCALE GENOMIC DNA]</scope>
    <source>
        <strain evidence="11">aa_0143</strain>
        <strain evidence="9">Aa_0143</strain>
    </source>
</reference>
<dbReference type="PANTHER" id="PTHR18895:SF74">
    <property type="entry name" value="MTRF1L RELEASE FACTOR GLUTAMINE METHYLTRANSFERASE"/>
    <property type="match status" value="1"/>
</dbReference>
<feature type="binding site" evidence="5">
    <location>
        <position position="193"/>
    </location>
    <ligand>
        <name>S-adenosyl-L-methionine</name>
        <dbReference type="ChEBI" id="CHEBI:59789"/>
    </ligand>
</feature>
<dbReference type="FunFam" id="3.40.50.150:FF:000053">
    <property type="entry name" value="Release factor glutamine methyltransferase"/>
    <property type="match status" value="1"/>
</dbReference>
<evidence type="ECO:0000313" key="11">
    <source>
        <dbReference type="Proteomes" id="UP000292665"/>
    </source>
</evidence>
<keyword evidence="2 5" id="KW-0808">Transferase</keyword>
<evidence type="ECO:0000259" key="7">
    <source>
        <dbReference type="Pfam" id="PF17827"/>
    </source>
</evidence>
<dbReference type="GO" id="GO:0102559">
    <property type="term" value="F:peptide chain release factor N(5)-glutamine methyltransferase activity"/>
    <property type="evidence" value="ECO:0007669"/>
    <property type="project" value="UniProtKB-EC"/>
</dbReference>
<evidence type="ECO:0000256" key="3">
    <source>
        <dbReference type="ARBA" id="ARBA00022691"/>
    </source>
</evidence>
<dbReference type="Proteomes" id="UP000292665">
    <property type="component" value="Unassembled WGS sequence"/>
</dbReference>
<evidence type="ECO:0000259" key="6">
    <source>
        <dbReference type="Pfam" id="PF05175"/>
    </source>
</evidence>
<evidence type="ECO:0000256" key="1">
    <source>
        <dbReference type="ARBA" id="ARBA00022603"/>
    </source>
</evidence>
<dbReference type="InterPro" id="IPR007848">
    <property type="entry name" value="Small_mtfrase_dom"/>
</dbReference>
<feature type="binding site" evidence="5">
    <location>
        <position position="152"/>
    </location>
    <ligand>
        <name>S-adenosyl-L-methionine</name>
        <dbReference type="ChEBI" id="CHEBI:59789"/>
    </ligand>
</feature>
<dbReference type="AlphaFoldDB" id="A0A174DKW9"/>
<dbReference type="Proteomes" id="UP000095787">
    <property type="component" value="Unassembled WGS sequence"/>
</dbReference>
<feature type="domain" description="Release factor glutamine methyltransferase N-terminal" evidence="7">
    <location>
        <begin position="5"/>
        <end position="75"/>
    </location>
</feature>
<evidence type="ECO:0000313" key="10">
    <source>
        <dbReference type="Proteomes" id="UP000095787"/>
    </source>
</evidence>
<evidence type="ECO:0000256" key="4">
    <source>
        <dbReference type="ARBA" id="ARBA00048391"/>
    </source>
</evidence>
<proteinExistence type="inferred from homology"/>
<dbReference type="CDD" id="cd02440">
    <property type="entry name" value="AdoMet_MTases"/>
    <property type="match status" value="1"/>
</dbReference>
<comment type="function">
    <text evidence="5">Methylates the class 1 translation termination release factors RF1/PrfA and RF2/PrfB on the glutamine residue of the universally conserved GGQ motif.</text>
</comment>
<dbReference type="Gene3D" id="3.40.50.150">
    <property type="entry name" value="Vaccinia Virus protein VP39"/>
    <property type="match status" value="1"/>
</dbReference>
<dbReference type="NCBIfam" id="TIGR00536">
    <property type="entry name" value="hemK_fam"/>
    <property type="match status" value="1"/>
</dbReference>
<dbReference type="EMBL" id="CYZO01000027">
    <property type="protein sequence ID" value="CUO24530.1"/>
    <property type="molecule type" value="Genomic_DNA"/>
</dbReference>